<evidence type="ECO:0000256" key="3">
    <source>
        <dbReference type="ARBA" id="ARBA00023002"/>
    </source>
</evidence>
<evidence type="ECO:0000256" key="2">
    <source>
        <dbReference type="ARBA" id="ARBA00022857"/>
    </source>
</evidence>
<keyword evidence="3" id="KW-0560">Oxidoreductase</keyword>
<dbReference type="PANTHER" id="PTHR11732">
    <property type="entry name" value="ALDO/KETO REDUCTASE"/>
    <property type="match status" value="1"/>
</dbReference>
<dbReference type="PRINTS" id="PR00069">
    <property type="entry name" value="ALDKETRDTASE"/>
</dbReference>
<dbReference type="Gene3D" id="3.20.20.100">
    <property type="entry name" value="NADP-dependent oxidoreductase domain"/>
    <property type="match status" value="1"/>
</dbReference>
<gene>
    <name evidence="8" type="ORF">CRM22_002509</name>
</gene>
<dbReference type="InterPro" id="IPR018170">
    <property type="entry name" value="Aldo/ket_reductase_CS"/>
</dbReference>
<dbReference type="InterPro" id="IPR023210">
    <property type="entry name" value="NADP_OxRdtase_dom"/>
</dbReference>
<dbReference type="FunFam" id="3.20.20.100:FF:000006">
    <property type="entry name" value="Aldo-keto reductase family 1 member A1"/>
    <property type="match status" value="1"/>
</dbReference>
<evidence type="ECO:0000313" key="9">
    <source>
        <dbReference type="Proteomes" id="UP000308267"/>
    </source>
</evidence>
<dbReference type="PROSITE" id="PS00798">
    <property type="entry name" value="ALDOKETO_REDUCTASE_1"/>
    <property type="match status" value="1"/>
</dbReference>
<dbReference type="PIRSF" id="PIRSF000097">
    <property type="entry name" value="AKR"/>
    <property type="match status" value="1"/>
</dbReference>
<dbReference type="InterPro" id="IPR020471">
    <property type="entry name" value="AKR"/>
</dbReference>
<feature type="binding site" evidence="5">
    <location>
        <position position="112"/>
    </location>
    <ligand>
        <name>substrate</name>
    </ligand>
</feature>
<dbReference type="SUPFAM" id="SSF51430">
    <property type="entry name" value="NAD(P)-linked oxidoreductase"/>
    <property type="match status" value="1"/>
</dbReference>
<organism evidence="8 9">
    <name type="scientific">Opisthorchis felineus</name>
    <dbReference type="NCBI Taxonomy" id="147828"/>
    <lineage>
        <taxon>Eukaryota</taxon>
        <taxon>Metazoa</taxon>
        <taxon>Spiralia</taxon>
        <taxon>Lophotrochozoa</taxon>
        <taxon>Platyhelminthes</taxon>
        <taxon>Trematoda</taxon>
        <taxon>Digenea</taxon>
        <taxon>Opisthorchiida</taxon>
        <taxon>Opisthorchiata</taxon>
        <taxon>Opisthorchiidae</taxon>
        <taxon>Opisthorchis</taxon>
    </lineage>
</organism>
<keyword evidence="2" id="KW-0521">NADP</keyword>
<evidence type="ECO:0000313" key="8">
    <source>
        <dbReference type="EMBL" id="TGZ71672.1"/>
    </source>
</evidence>
<accession>A0A4S2M5L6</accession>
<comment type="similarity">
    <text evidence="1">Belongs to the aldo/keto reductase family.</text>
</comment>
<dbReference type="CDD" id="cd19071">
    <property type="entry name" value="AKR_AKR1-5-like"/>
    <property type="match status" value="1"/>
</dbReference>
<feature type="site" description="Lowers pKa of active site Tyr" evidence="6">
    <location>
        <position position="79"/>
    </location>
</feature>
<dbReference type="EMBL" id="SJOL01004383">
    <property type="protein sequence ID" value="TGZ71672.1"/>
    <property type="molecule type" value="Genomic_DNA"/>
</dbReference>
<keyword evidence="9" id="KW-1185">Reference proteome</keyword>
<evidence type="ECO:0000256" key="1">
    <source>
        <dbReference type="ARBA" id="ARBA00007905"/>
    </source>
</evidence>
<dbReference type="Pfam" id="PF00248">
    <property type="entry name" value="Aldo_ket_red"/>
    <property type="match status" value="1"/>
</dbReference>
<name>A0A4S2M5L6_OPIFE</name>
<feature type="active site" description="Proton donor" evidence="4">
    <location>
        <position position="50"/>
    </location>
</feature>
<dbReference type="AlphaFoldDB" id="A0A4S2M5L6"/>
<feature type="domain" description="NADP-dependent oxidoreductase" evidence="7">
    <location>
        <begin position="17"/>
        <end position="293"/>
    </location>
</feature>
<dbReference type="GO" id="GO:0016491">
    <property type="term" value="F:oxidoreductase activity"/>
    <property type="evidence" value="ECO:0007669"/>
    <property type="project" value="UniProtKB-KW"/>
</dbReference>
<evidence type="ECO:0000256" key="6">
    <source>
        <dbReference type="PIRSR" id="PIRSR000097-3"/>
    </source>
</evidence>
<evidence type="ECO:0000259" key="7">
    <source>
        <dbReference type="Pfam" id="PF00248"/>
    </source>
</evidence>
<sequence>MMQTSLKLLSGESIPMLGLGTWTAPPGTMKTVIFSALKAGYRHIDAAFLYGNEKDIGEALEESMKKLNIQREDIFITTKCWCTHLRPEYVRKCCQMSLSDLRLPYVDLYLIHWPVAFQHSDVSFPRASNGHDFLLDDVPLLDTWKAMENLVDDGMVRAIGLSNFNRRQIDTIMNGARIKPVNLQIEINANFPNTKLVEYAQASGLTVTAYAPLGSPSAAVWKDVIQGDKTNLLTASWVREIAERHNKTSAQILLRYLLQRNIIVIPKSSNPKRIVENSKIFDFILTDDEMQVLNTSGLNERQFKFPGMRPSKEYPFNDEF</sequence>
<dbReference type="STRING" id="147828.A0A4S2M5L6"/>
<dbReference type="OrthoDB" id="416253at2759"/>
<dbReference type="PROSITE" id="PS00062">
    <property type="entry name" value="ALDOKETO_REDUCTASE_2"/>
    <property type="match status" value="1"/>
</dbReference>
<comment type="caution">
    <text evidence="8">The sequence shown here is derived from an EMBL/GenBank/DDBJ whole genome shotgun (WGS) entry which is preliminary data.</text>
</comment>
<proteinExistence type="inferred from homology"/>
<dbReference type="InterPro" id="IPR036812">
    <property type="entry name" value="NAD(P)_OxRdtase_dom_sf"/>
</dbReference>
<reference evidence="8 9" key="1">
    <citation type="journal article" date="2019" name="BMC Genomics">
        <title>New insights from Opisthorchis felineus genome: update on genomics of the epidemiologically important liver flukes.</title>
        <authorList>
            <person name="Ershov N.I."/>
            <person name="Mordvinov V.A."/>
            <person name="Prokhortchouk E.B."/>
            <person name="Pakharukova M.Y."/>
            <person name="Gunbin K.V."/>
            <person name="Ustyantsev K."/>
            <person name="Genaev M.A."/>
            <person name="Blinov A.G."/>
            <person name="Mazur A."/>
            <person name="Boulygina E."/>
            <person name="Tsygankova S."/>
            <person name="Khrameeva E."/>
            <person name="Chekanov N."/>
            <person name="Fan G."/>
            <person name="Xiao A."/>
            <person name="Zhang H."/>
            <person name="Xu X."/>
            <person name="Yang H."/>
            <person name="Solovyev V."/>
            <person name="Lee S.M."/>
            <person name="Liu X."/>
            <person name="Afonnikov D.A."/>
            <person name="Skryabin K.G."/>
        </authorList>
    </citation>
    <scope>NUCLEOTIDE SEQUENCE [LARGE SCALE GENOMIC DNA]</scope>
    <source>
        <strain evidence="8">AK-0245</strain>
        <tissue evidence="8">Whole organism</tissue>
    </source>
</reference>
<protein>
    <recommendedName>
        <fullName evidence="7">NADP-dependent oxidoreductase domain-containing protein</fullName>
    </recommendedName>
</protein>
<dbReference type="PROSITE" id="PS00063">
    <property type="entry name" value="ALDOKETO_REDUCTASE_3"/>
    <property type="match status" value="1"/>
</dbReference>
<evidence type="ECO:0000256" key="5">
    <source>
        <dbReference type="PIRSR" id="PIRSR000097-2"/>
    </source>
</evidence>
<dbReference type="Proteomes" id="UP000308267">
    <property type="component" value="Unassembled WGS sequence"/>
</dbReference>
<evidence type="ECO:0000256" key="4">
    <source>
        <dbReference type="PIRSR" id="PIRSR000097-1"/>
    </source>
</evidence>